<comment type="cofactor">
    <cofactor evidence="2">
        <name>Zn(2+)</name>
        <dbReference type="ChEBI" id="CHEBI:29105"/>
    </cofactor>
</comment>
<feature type="domain" description="Metallo-beta-lactamase" evidence="10">
    <location>
        <begin position="38"/>
        <end position="204"/>
    </location>
</feature>
<dbReference type="PANTHER" id="PTHR11935">
    <property type="entry name" value="BETA LACTAMASE DOMAIN"/>
    <property type="match status" value="1"/>
</dbReference>
<evidence type="ECO:0000256" key="9">
    <source>
        <dbReference type="ARBA" id="ARBA00031044"/>
    </source>
</evidence>
<dbReference type="GO" id="GO:0019243">
    <property type="term" value="P:methylglyoxal catabolic process to D-lactate via S-lactoyl-glutathione"/>
    <property type="evidence" value="ECO:0007669"/>
    <property type="project" value="InterPro"/>
</dbReference>
<dbReference type="FunCoup" id="G4T783">
    <property type="interactions" value="101"/>
</dbReference>
<reference evidence="11 12" key="1">
    <citation type="journal article" date="2011" name="PLoS Pathog.">
        <title>Endophytic Life Strategies Decoded by Genome and Transcriptome Analyses of the Mutualistic Root Symbiont Piriformospora indica.</title>
        <authorList>
            <person name="Zuccaro A."/>
            <person name="Lahrmann U."/>
            <person name="Guldener U."/>
            <person name="Langen G."/>
            <person name="Pfiffi S."/>
            <person name="Biedenkopf D."/>
            <person name="Wong P."/>
            <person name="Samans B."/>
            <person name="Grimm C."/>
            <person name="Basiewicz M."/>
            <person name="Murat C."/>
            <person name="Martin F."/>
            <person name="Kogel K.H."/>
        </authorList>
    </citation>
    <scope>NUCLEOTIDE SEQUENCE [LARGE SCALE GENOMIC DNA]</scope>
    <source>
        <strain evidence="11 12">DSM 11827</strain>
    </source>
</reference>
<dbReference type="OMA" id="NYIWLLQ"/>
<proteinExistence type="inferred from homology"/>
<dbReference type="eggNOG" id="KOG0813">
    <property type="taxonomic scope" value="Eukaryota"/>
</dbReference>
<dbReference type="NCBIfam" id="TIGR03413">
    <property type="entry name" value="GSH_gloB"/>
    <property type="match status" value="1"/>
</dbReference>
<dbReference type="Proteomes" id="UP000007148">
    <property type="component" value="Unassembled WGS sequence"/>
</dbReference>
<evidence type="ECO:0000256" key="2">
    <source>
        <dbReference type="ARBA" id="ARBA00001947"/>
    </source>
</evidence>
<dbReference type="UniPathway" id="UPA00619">
    <property type="reaction ID" value="UER00676"/>
</dbReference>
<name>G4T783_SERID</name>
<keyword evidence="12" id="KW-1185">Reference proteome</keyword>
<evidence type="ECO:0000256" key="3">
    <source>
        <dbReference type="ARBA" id="ARBA00004963"/>
    </source>
</evidence>
<dbReference type="InterPro" id="IPR017782">
    <property type="entry name" value="Hydroxyacylglutathione_Hdrlase"/>
</dbReference>
<evidence type="ECO:0000256" key="7">
    <source>
        <dbReference type="ARBA" id="ARBA00022801"/>
    </source>
</evidence>
<dbReference type="GO" id="GO:0004416">
    <property type="term" value="F:hydroxyacylglutathione hydrolase activity"/>
    <property type="evidence" value="ECO:0007669"/>
    <property type="project" value="UniProtKB-EC"/>
</dbReference>
<evidence type="ECO:0000256" key="1">
    <source>
        <dbReference type="ARBA" id="ARBA00001623"/>
    </source>
</evidence>
<dbReference type="InParanoid" id="G4T783"/>
<comment type="similarity">
    <text evidence="4">Belongs to the metallo-beta-lactamase superfamily. Glyoxalase II family.</text>
</comment>
<dbReference type="EMBL" id="CAFZ01000010">
    <property type="protein sequence ID" value="CCA67193.1"/>
    <property type="molecule type" value="Genomic_DNA"/>
</dbReference>
<evidence type="ECO:0000256" key="4">
    <source>
        <dbReference type="ARBA" id="ARBA00006759"/>
    </source>
</evidence>
<dbReference type="PANTHER" id="PTHR11935:SF94">
    <property type="entry name" value="TENZING NORGAY, ISOFORM C"/>
    <property type="match status" value="1"/>
</dbReference>
<organism evidence="11 12">
    <name type="scientific">Serendipita indica (strain DSM 11827)</name>
    <name type="common">Root endophyte fungus</name>
    <name type="synonym">Piriformospora indica</name>
    <dbReference type="NCBI Taxonomy" id="1109443"/>
    <lineage>
        <taxon>Eukaryota</taxon>
        <taxon>Fungi</taxon>
        <taxon>Dikarya</taxon>
        <taxon>Basidiomycota</taxon>
        <taxon>Agaricomycotina</taxon>
        <taxon>Agaricomycetes</taxon>
        <taxon>Sebacinales</taxon>
        <taxon>Serendipitaceae</taxon>
        <taxon>Serendipita</taxon>
    </lineage>
</organism>
<comment type="caution">
    <text evidence="11">The sequence shown here is derived from an EMBL/GenBank/DDBJ whole genome shotgun (WGS) entry which is preliminary data.</text>
</comment>
<dbReference type="InterPro" id="IPR032282">
    <property type="entry name" value="HAGH_C"/>
</dbReference>
<sequence>MYLRLVRLQQHFKPLSLRRFHTSMTPKMKIIPVPIRSDNYMYVLQESKAVGEKSKAFLIDPAAPDALDKVSALPEGKSLDIVGVLTTHHHEDHAGGNPGIAKALPSAIIYGGSSQVRAVSEIIKDGDSLTLGDSINIRCLATPCHTRDSICYYVTDGDQKAVFTGDTLFQGGCGRFFEGTPEEMHASLSYLGTLPEDTVVYNGHEYTKGNVKFAKTIDPSNPDIGRLEELCASNEIMAGKSTIGDEKKWNVFMRLGDETIKKATGAEDAAAVMGKLREMKNAM</sequence>
<dbReference type="InterPro" id="IPR036866">
    <property type="entry name" value="RibonucZ/Hydroxyglut_hydro"/>
</dbReference>
<evidence type="ECO:0000256" key="6">
    <source>
        <dbReference type="ARBA" id="ARBA00022723"/>
    </source>
</evidence>
<dbReference type="InterPro" id="IPR035680">
    <property type="entry name" value="Clx_II_MBL"/>
</dbReference>
<dbReference type="HOGENOM" id="CLU_030571_4_0_1"/>
<keyword evidence="6" id="KW-0479">Metal-binding</keyword>
<dbReference type="HAMAP" id="MF_01374">
    <property type="entry name" value="Glyoxalase_2"/>
    <property type="match status" value="1"/>
</dbReference>
<dbReference type="SMART" id="SM00849">
    <property type="entry name" value="Lactamase_B"/>
    <property type="match status" value="1"/>
</dbReference>
<dbReference type="Pfam" id="PF16123">
    <property type="entry name" value="HAGH_C"/>
    <property type="match status" value="1"/>
</dbReference>
<comment type="catalytic activity">
    <reaction evidence="1">
        <text>an S-(2-hydroxyacyl)glutathione + H2O = a 2-hydroxy carboxylate + glutathione + H(+)</text>
        <dbReference type="Rhea" id="RHEA:21864"/>
        <dbReference type="ChEBI" id="CHEBI:15377"/>
        <dbReference type="ChEBI" id="CHEBI:15378"/>
        <dbReference type="ChEBI" id="CHEBI:57925"/>
        <dbReference type="ChEBI" id="CHEBI:58896"/>
        <dbReference type="ChEBI" id="CHEBI:71261"/>
        <dbReference type="EC" id="3.1.2.6"/>
    </reaction>
</comment>
<dbReference type="STRING" id="1109443.G4T783"/>
<accession>G4T783</accession>
<dbReference type="SUPFAM" id="SSF56281">
    <property type="entry name" value="Metallo-hydrolase/oxidoreductase"/>
    <property type="match status" value="1"/>
</dbReference>
<dbReference type="GO" id="GO:0046872">
    <property type="term" value="F:metal ion binding"/>
    <property type="evidence" value="ECO:0007669"/>
    <property type="project" value="UniProtKB-KW"/>
</dbReference>
<evidence type="ECO:0000313" key="12">
    <source>
        <dbReference type="Proteomes" id="UP000007148"/>
    </source>
</evidence>
<dbReference type="EC" id="3.1.2.6" evidence="5"/>
<dbReference type="InterPro" id="IPR001279">
    <property type="entry name" value="Metallo-B-lactamas"/>
</dbReference>
<dbReference type="OrthoDB" id="515692at2759"/>
<evidence type="ECO:0000256" key="5">
    <source>
        <dbReference type="ARBA" id="ARBA00011917"/>
    </source>
</evidence>
<evidence type="ECO:0000256" key="8">
    <source>
        <dbReference type="ARBA" id="ARBA00022833"/>
    </source>
</evidence>
<dbReference type="AlphaFoldDB" id="G4T783"/>
<comment type="pathway">
    <text evidence="3">Secondary metabolite metabolism; methylglyoxal degradation; (R)-lactate from methylglyoxal: step 2/2.</text>
</comment>
<keyword evidence="8" id="KW-0862">Zinc</keyword>
<evidence type="ECO:0000313" key="11">
    <source>
        <dbReference type="EMBL" id="CCA67193.1"/>
    </source>
</evidence>
<evidence type="ECO:0000259" key="10">
    <source>
        <dbReference type="SMART" id="SM00849"/>
    </source>
</evidence>
<keyword evidence="7 11" id="KW-0378">Hydrolase</keyword>
<dbReference type="Gene3D" id="3.60.15.10">
    <property type="entry name" value="Ribonuclease Z/Hydroxyacylglutathione hydrolase-like"/>
    <property type="match status" value="1"/>
</dbReference>
<gene>
    <name evidence="11" type="ORF">PIIN_01025</name>
</gene>
<dbReference type="Pfam" id="PF00753">
    <property type="entry name" value="Lactamase_B"/>
    <property type="match status" value="2"/>
</dbReference>
<protein>
    <recommendedName>
        <fullName evidence="5">hydroxyacylglutathione hydrolase</fullName>
        <ecNumber evidence="5">3.1.2.6</ecNumber>
    </recommendedName>
    <alternativeName>
        <fullName evidence="9">Glyoxalase II</fullName>
    </alternativeName>
</protein>
<dbReference type="CDD" id="cd07723">
    <property type="entry name" value="hydroxyacylglutathione_hydrolase_MBL-fold"/>
    <property type="match status" value="1"/>
</dbReference>